<protein>
    <submittedName>
        <fullName evidence="1">Uncharacterized protein</fullName>
    </submittedName>
</protein>
<dbReference type="AlphaFoldDB" id="A0A0F9T976"/>
<accession>A0A0F9T976</accession>
<sequence>MKRLDNSFKESLLRALDEDRYDDILFMLANRLRSRQKVISIHARASLPVGEDLCQPLITNHLSKAEIEAFDLRTTGWYIVAVEDCRVVAAEPFPYTVDDPAYRKGIEDYVISLSGDIDDGPDVYGAFHQDGHLTDFQHLYEFRPECKRA</sequence>
<comment type="caution">
    <text evidence="1">The sequence shown here is derived from an EMBL/GenBank/DDBJ whole genome shotgun (WGS) entry which is preliminary data.</text>
</comment>
<name>A0A0F9T976_9ZZZZ</name>
<dbReference type="EMBL" id="LAZR01000304">
    <property type="protein sequence ID" value="KKN75744.1"/>
    <property type="molecule type" value="Genomic_DNA"/>
</dbReference>
<reference evidence="1" key="1">
    <citation type="journal article" date="2015" name="Nature">
        <title>Complex archaea that bridge the gap between prokaryotes and eukaryotes.</title>
        <authorList>
            <person name="Spang A."/>
            <person name="Saw J.H."/>
            <person name="Jorgensen S.L."/>
            <person name="Zaremba-Niedzwiedzka K."/>
            <person name="Martijn J."/>
            <person name="Lind A.E."/>
            <person name="van Eijk R."/>
            <person name="Schleper C."/>
            <person name="Guy L."/>
            <person name="Ettema T.J."/>
        </authorList>
    </citation>
    <scope>NUCLEOTIDE SEQUENCE</scope>
</reference>
<gene>
    <name evidence="1" type="ORF">LCGC14_0377420</name>
</gene>
<proteinExistence type="predicted"/>
<organism evidence="1">
    <name type="scientific">marine sediment metagenome</name>
    <dbReference type="NCBI Taxonomy" id="412755"/>
    <lineage>
        <taxon>unclassified sequences</taxon>
        <taxon>metagenomes</taxon>
        <taxon>ecological metagenomes</taxon>
    </lineage>
</organism>
<evidence type="ECO:0000313" key="1">
    <source>
        <dbReference type="EMBL" id="KKN75744.1"/>
    </source>
</evidence>